<keyword evidence="8" id="KW-0378">Hydrolase</keyword>
<proteinExistence type="inferred from homology"/>
<dbReference type="InterPro" id="IPR029119">
    <property type="entry name" value="MutY_C"/>
</dbReference>
<evidence type="ECO:0000256" key="5">
    <source>
        <dbReference type="ARBA" id="ARBA00022485"/>
    </source>
</evidence>
<dbReference type="SUPFAM" id="SSF55811">
    <property type="entry name" value="Nudix"/>
    <property type="match status" value="1"/>
</dbReference>
<dbReference type="CDD" id="cd03431">
    <property type="entry name" value="NUDIX_DNA_Glycosylase_C-MutY"/>
    <property type="match status" value="1"/>
</dbReference>
<dbReference type="AlphaFoldDB" id="A0A9P4UXI1"/>
<dbReference type="InterPro" id="IPR023170">
    <property type="entry name" value="HhH_base_excis_C"/>
</dbReference>
<protein>
    <recommendedName>
        <fullName evidence="4 13">Adenine DNA glycosylase</fullName>
        <ecNumber evidence="3 13">3.2.2.31</ecNumber>
    </recommendedName>
</protein>
<dbReference type="GO" id="GO:0006285">
    <property type="term" value="P:base-excision repair, AP site formation"/>
    <property type="evidence" value="ECO:0007669"/>
    <property type="project" value="UniProtKB-ARBA"/>
</dbReference>
<organism evidence="15 16">
    <name type="scientific">Polyplosphaeria fusca</name>
    <dbReference type="NCBI Taxonomy" id="682080"/>
    <lineage>
        <taxon>Eukaryota</taxon>
        <taxon>Fungi</taxon>
        <taxon>Dikarya</taxon>
        <taxon>Ascomycota</taxon>
        <taxon>Pezizomycotina</taxon>
        <taxon>Dothideomycetes</taxon>
        <taxon>Pleosporomycetidae</taxon>
        <taxon>Pleosporales</taxon>
        <taxon>Tetraplosphaeriaceae</taxon>
        <taxon>Polyplosphaeria</taxon>
    </lineage>
</organism>
<dbReference type="Proteomes" id="UP000799444">
    <property type="component" value="Unassembled WGS sequence"/>
</dbReference>
<evidence type="ECO:0000256" key="1">
    <source>
        <dbReference type="ARBA" id="ARBA00000843"/>
    </source>
</evidence>
<name>A0A9P4UXI1_9PLEO</name>
<dbReference type="GO" id="GO:0035485">
    <property type="term" value="F:adenine/guanine mispair binding"/>
    <property type="evidence" value="ECO:0007669"/>
    <property type="project" value="TreeGrafter"/>
</dbReference>
<evidence type="ECO:0000259" key="14">
    <source>
        <dbReference type="SMART" id="SM00478"/>
    </source>
</evidence>
<dbReference type="Gene3D" id="3.90.79.10">
    <property type="entry name" value="Nucleoside Triphosphate Pyrophosphohydrolase"/>
    <property type="match status" value="1"/>
</dbReference>
<dbReference type="FunFam" id="1.10.340.30:FF:000002">
    <property type="entry name" value="Adenine DNA glycosylase"/>
    <property type="match status" value="1"/>
</dbReference>
<evidence type="ECO:0000256" key="8">
    <source>
        <dbReference type="ARBA" id="ARBA00022801"/>
    </source>
</evidence>
<evidence type="ECO:0000256" key="9">
    <source>
        <dbReference type="ARBA" id="ARBA00023004"/>
    </source>
</evidence>
<comment type="cofactor">
    <cofactor evidence="13">
        <name>[4Fe-4S] cluster</name>
        <dbReference type="ChEBI" id="CHEBI:49883"/>
    </cofactor>
    <text evidence="13">Binds 1 [4Fe-4S] cluster.</text>
</comment>
<dbReference type="CDD" id="cd00056">
    <property type="entry name" value="ENDO3c"/>
    <property type="match status" value="1"/>
</dbReference>
<comment type="catalytic activity">
    <reaction evidence="1 13">
        <text>Hydrolyzes free adenine bases from 7,8-dihydro-8-oxoguanine:adenine mismatched double-stranded DNA, leaving an apurinic site.</text>
        <dbReference type="EC" id="3.2.2.31"/>
    </reaction>
</comment>
<evidence type="ECO:0000256" key="10">
    <source>
        <dbReference type="ARBA" id="ARBA00023014"/>
    </source>
</evidence>
<keyword evidence="10" id="KW-0411">Iron-sulfur</keyword>
<evidence type="ECO:0000256" key="11">
    <source>
        <dbReference type="ARBA" id="ARBA00023204"/>
    </source>
</evidence>
<keyword evidence="11" id="KW-0234">DNA repair</keyword>
<evidence type="ECO:0000256" key="4">
    <source>
        <dbReference type="ARBA" id="ARBA00022023"/>
    </source>
</evidence>
<dbReference type="GO" id="GO:0034039">
    <property type="term" value="F:8-oxo-7,8-dihydroguanine DNA N-glycosylase activity"/>
    <property type="evidence" value="ECO:0007669"/>
    <property type="project" value="TreeGrafter"/>
</dbReference>
<evidence type="ECO:0000313" key="15">
    <source>
        <dbReference type="EMBL" id="KAF2732162.1"/>
    </source>
</evidence>
<evidence type="ECO:0000256" key="6">
    <source>
        <dbReference type="ARBA" id="ARBA00022723"/>
    </source>
</evidence>
<keyword evidence="12 13" id="KW-0326">Glycosidase</keyword>
<dbReference type="SMART" id="SM00525">
    <property type="entry name" value="FES"/>
    <property type="match status" value="1"/>
</dbReference>
<comment type="caution">
    <text evidence="15">The sequence shown here is derived from an EMBL/GenBank/DDBJ whole genome shotgun (WGS) entry which is preliminary data.</text>
</comment>
<sequence>MSTRKVAQKATRIKKVAPTAPSLTALGIPEPATSETLTPAVPPARLHPPSYHWPLLLADKSTCDALLQWFEGVEEERQMPWRKAWIDPTLFEDQDEGKQTLAKRAYEVWVSEIMLQQTRVSTVIPYFNNWISKWPTVQSLANASHDDVLSVWKGLGYYSRATRLHQSAQDMIKRNDKCAPIPNTARELEEFSGIGRYTAGAISSIAFGKPEPVLDGNVARVLSRQLGLFVDVKDKKSADLLWEVADHLIKKIAGWPEIQTSQIPGQWNQALMELGSTICTPRPQCGECPVRQTCRAYGEGEVLLKKDKQNASVPDIEDACTLCDQLDTEELVLASADDVSTKETKSKTSKKRKVEAKSQNTISRYFTAKTSGASLELDLDGLDEVSDTSQFNDGKKRKASASDNSHDRIANYCSLFPKRAPKKKVAEEECVVCMIRDRSDDEKSRWLIEQRPAKGLLASLWQFPQSTLPASTSRSERKSVAQNFVSDLSPAGSTFKHIEELGSLIHVFTHLKLTMHVQHFEVVTDTTERLDSVRAGPSGRKWVDTEAMDGETLSTGMRRCWYLMQKDQSNVPTP</sequence>
<dbReference type="OrthoDB" id="10248838at2759"/>
<dbReference type="PANTHER" id="PTHR42944">
    <property type="entry name" value="ADENINE DNA GLYCOSYLASE"/>
    <property type="match status" value="1"/>
</dbReference>
<dbReference type="GO" id="GO:0051539">
    <property type="term" value="F:4 iron, 4 sulfur cluster binding"/>
    <property type="evidence" value="ECO:0007669"/>
    <property type="project" value="UniProtKB-UniRule"/>
</dbReference>
<evidence type="ECO:0000313" key="16">
    <source>
        <dbReference type="Proteomes" id="UP000799444"/>
    </source>
</evidence>
<dbReference type="InterPro" id="IPR003265">
    <property type="entry name" value="HhH-GPD_domain"/>
</dbReference>
<dbReference type="PANTHER" id="PTHR42944:SF1">
    <property type="entry name" value="ADENINE DNA GLYCOSYLASE"/>
    <property type="match status" value="1"/>
</dbReference>
<dbReference type="InterPro" id="IPR015797">
    <property type="entry name" value="NUDIX_hydrolase-like_dom_sf"/>
</dbReference>
<evidence type="ECO:0000256" key="2">
    <source>
        <dbReference type="ARBA" id="ARBA00008343"/>
    </source>
</evidence>
<dbReference type="GO" id="GO:0046872">
    <property type="term" value="F:metal ion binding"/>
    <property type="evidence" value="ECO:0007669"/>
    <property type="project" value="UniProtKB-UniRule"/>
</dbReference>
<evidence type="ECO:0000256" key="7">
    <source>
        <dbReference type="ARBA" id="ARBA00022763"/>
    </source>
</evidence>
<keyword evidence="6" id="KW-0479">Metal-binding</keyword>
<comment type="function">
    <text evidence="13">Adenine glycosylase active on G-A mispairs.</text>
</comment>
<evidence type="ECO:0000256" key="13">
    <source>
        <dbReference type="RuleBase" id="RU365096"/>
    </source>
</evidence>
<dbReference type="InterPro" id="IPR044298">
    <property type="entry name" value="MIG/MutY"/>
</dbReference>
<dbReference type="Gene3D" id="1.10.340.30">
    <property type="entry name" value="Hypothetical protein, domain 2"/>
    <property type="match status" value="1"/>
</dbReference>
<dbReference type="EMBL" id="ML996182">
    <property type="protein sequence ID" value="KAF2732162.1"/>
    <property type="molecule type" value="Genomic_DNA"/>
</dbReference>
<dbReference type="Pfam" id="PF14815">
    <property type="entry name" value="NUDIX_4"/>
    <property type="match status" value="1"/>
</dbReference>
<dbReference type="GO" id="GO:0005634">
    <property type="term" value="C:nucleus"/>
    <property type="evidence" value="ECO:0007669"/>
    <property type="project" value="TreeGrafter"/>
</dbReference>
<keyword evidence="7 13" id="KW-0227">DNA damage</keyword>
<keyword evidence="16" id="KW-1185">Reference proteome</keyword>
<dbReference type="GO" id="GO:0000701">
    <property type="term" value="F:purine-specific mismatch base pair DNA N-glycosylase activity"/>
    <property type="evidence" value="ECO:0007669"/>
    <property type="project" value="UniProtKB-EC"/>
</dbReference>
<dbReference type="Gene3D" id="1.10.1670.10">
    <property type="entry name" value="Helix-hairpin-Helix base-excision DNA repair enzymes (C-terminal)"/>
    <property type="match status" value="1"/>
</dbReference>
<dbReference type="SMART" id="SM00478">
    <property type="entry name" value="ENDO3c"/>
    <property type="match status" value="1"/>
</dbReference>
<dbReference type="EC" id="3.2.2.31" evidence="3 13"/>
<evidence type="ECO:0000256" key="12">
    <source>
        <dbReference type="ARBA" id="ARBA00023295"/>
    </source>
</evidence>
<dbReference type="InterPro" id="IPR003651">
    <property type="entry name" value="Endonuclease3_FeS-loop_motif"/>
</dbReference>
<reference evidence="15" key="1">
    <citation type="journal article" date="2020" name="Stud. Mycol.">
        <title>101 Dothideomycetes genomes: a test case for predicting lifestyles and emergence of pathogens.</title>
        <authorList>
            <person name="Haridas S."/>
            <person name="Albert R."/>
            <person name="Binder M."/>
            <person name="Bloem J."/>
            <person name="Labutti K."/>
            <person name="Salamov A."/>
            <person name="Andreopoulos B."/>
            <person name="Baker S."/>
            <person name="Barry K."/>
            <person name="Bills G."/>
            <person name="Bluhm B."/>
            <person name="Cannon C."/>
            <person name="Castanera R."/>
            <person name="Culley D."/>
            <person name="Daum C."/>
            <person name="Ezra D."/>
            <person name="Gonzalez J."/>
            <person name="Henrissat B."/>
            <person name="Kuo A."/>
            <person name="Liang C."/>
            <person name="Lipzen A."/>
            <person name="Lutzoni F."/>
            <person name="Magnuson J."/>
            <person name="Mondo S."/>
            <person name="Nolan M."/>
            <person name="Ohm R."/>
            <person name="Pangilinan J."/>
            <person name="Park H.-J."/>
            <person name="Ramirez L."/>
            <person name="Alfaro M."/>
            <person name="Sun H."/>
            <person name="Tritt A."/>
            <person name="Yoshinaga Y."/>
            <person name="Zwiers L.-H."/>
            <person name="Turgeon B."/>
            <person name="Goodwin S."/>
            <person name="Spatafora J."/>
            <person name="Crous P."/>
            <person name="Grigoriev I."/>
        </authorList>
    </citation>
    <scope>NUCLEOTIDE SEQUENCE</scope>
    <source>
        <strain evidence="15">CBS 125425</strain>
    </source>
</reference>
<keyword evidence="5" id="KW-0004">4Fe-4S</keyword>
<accession>A0A9P4UXI1</accession>
<dbReference type="GO" id="GO:0032357">
    <property type="term" value="F:oxidized purine DNA binding"/>
    <property type="evidence" value="ECO:0007669"/>
    <property type="project" value="TreeGrafter"/>
</dbReference>
<evidence type="ECO:0000256" key="3">
    <source>
        <dbReference type="ARBA" id="ARBA00012045"/>
    </source>
</evidence>
<comment type="similarity">
    <text evidence="2 13">Belongs to the Nth/MutY family.</text>
</comment>
<gene>
    <name evidence="15" type="ORF">EJ04DRAFT_566250</name>
</gene>
<keyword evidence="9 13" id="KW-0408">Iron</keyword>
<dbReference type="Pfam" id="PF00730">
    <property type="entry name" value="HhH-GPD"/>
    <property type="match status" value="1"/>
</dbReference>
<dbReference type="GO" id="GO:0006298">
    <property type="term" value="P:mismatch repair"/>
    <property type="evidence" value="ECO:0007669"/>
    <property type="project" value="TreeGrafter"/>
</dbReference>
<dbReference type="InterPro" id="IPR011257">
    <property type="entry name" value="DNA_glycosylase"/>
</dbReference>
<feature type="domain" description="HhH-GPD" evidence="14">
    <location>
        <begin position="114"/>
        <end position="277"/>
    </location>
</feature>
<dbReference type="SUPFAM" id="SSF48150">
    <property type="entry name" value="DNA-glycosylase"/>
    <property type="match status" value="1"/>
</dbReference>